<feature type="transmembrane region" description="Helical" evidence="1">
    <location>
        <begin position="20"/>
        <end position="43"/>
    </location>
</feature>
<evidence type="ECO:0000313" key="2">
    <source>
        <dbReference type="EMBL" id="RUT64291.1"/>
    </source>
</evidence>
<comment type="caution">
    <text evidence="2">The sequence shown here is derived from an EMBL/GenBank/DDBJ whole genome shotgun (WGS) entry which is preliminary data.</text>
</comment>
<dbReference type="AlphaFoldDB" id="A0A433ZQ85"/>
<dbReference type="EMBL" id="NRQY01000003">
    <property type="protein sequence ID" value="RUT64291.1"/>
    <property type="molecule type" value="Genomic_DNA"/>
</dbReference>
<accession>A0A433ZQ85</accession>
<keyword evidence="1" id="KW-0472">Membrane</keyword>
<dbReference type="Pfam" id="PF15956">
    <property type="entry name" value="DUF4760"/>
    <property type="match status" value="1"/>
</dbReference>
<reference evidence="2 3" key="1">
    <citation type="submission" date="2017-08" db="EMBL/GenBank/DDBJ databases">
        <title>Draft genome sequence of pheromone producing symbiont Morganella morganii, of the female New Zealand grass grub Costelytra giveni.</title>
        <authorList>
            <person name="Laugraud A."/>
            <person name="Young S.D."/>
            <person name="Hurst M.H."/>
        </authorList>
    </citation>
    <scope>NUCLEOTIDE SEQUENCE [LARGE SCALE GENOMIC DNA]</scope>
    <source>
        <strain evidence="2 3">MMsCG</strain>
    </source>
</reference>
<keyword evidence="1" id="KW-1133">Transmembrane helix</keyword>
<gene>
    <name evidence="2" type="ORF">CKG00_17980</name>
</gene>
<sequence>MVEKVSAVSNEASVVIGEYWQYAGVIAQCVSAIAVVVGAFIAIRTTTRTLNANAQTALLAQQAHADTAKKTQTSIFLFESRHDQGFIDGLNVLRERNESGKSFRAYIYPCEGQTEEEKEADKIEKRKIGYYLNFFERVSVSIKNGIYDELMLKQVLYNTAIKNYDVAEPFIKALRELHGSKTYYQEYEWLVDRWKRDPLEVNKPH</sequence>
<organism evidence="2 3">
    <name type="scientific">Morganella morganii</name>
    <name type="common">Proteus morganii</name>
    <dbReference type="NCBI Taxonomy" id="582"/>
    <lineage>
        <taxon>Bacteria</taxon>
        <taxon>Pseudomonadati</taxon>
        <taxon>Pseudomonadota</taxon>
        <taxon>Gammaproteobacteria</taxon>
        <taxon>Enterobacterales</taxon>
        <taxon>Morganellaceae</taxon>
        <taxon>Morganella</taxon>
    </lineage>
</organism>
<evidence type="ECO:0000313" key="3">
    <source>
        <dbReference type="Proteomes" id="UP000286908"/>
    </source>
</evidence>
<dbReference type="Proteomes" id="UP000286908">
    <property type="component" value="Unassembled WGS sequence"/>
</dbReference>
<protein>
    <submittedName>
        <fullName evidence="2">DUF4760 domain-containing protein</fullName>
    </submittedName>
</protein>
<proteinExistence type="predicted"/>
<keyword evidence="1" id="KW-0812">Transmembrane</keyword>
<dbReference type="InterPro" id="IPR031876">
    <property type="entry name" value="DUF4760"/>
</dbReference>
<name>A0A433ZQ85_MORMO</name>
<evidence type="ECO:0000256" key="1">
    <source>
        <dbReference type="SAM" id="Phobius"/>
    </source>
</evidence>
<dbReference type="OrthoDB" id="6712169at2"/>